<dbReference type="AlphaFoldDB" id="A0A0E3SFL6"/>
<keyword evidence="8" id="KW-0418">Kinase</keyword>
<feature type="domain" description="PAC" evidence="14">
    <location>
        <begin position="282"/>
        <end position="334"/>
    </location>
</feature>
<evidence type="ECO:0000313" key="15">
    <source>
        <dbReference type="EMBL" id="AKB79032.1"/>
    </source>
</evidence>
<dbReference type="InterPro" id="IPR036890">
    <property type="entry name" value="HATPase_C_sf"/>
</dbReference>
<dbReference type="CDD" id="cd16922">
    <property type="entry name" value="HATPase_EvgS-ArcB-TorS-like"/>
    <property type="match status" value="1"/>
</dbReference>
<evidence type="ECO:0000256" key="9">
    <source>
        <dbReference type="ARBA" id="ARBA00022840"/>
    </source>
</evidence>
<keyword evidence="9" id="KW-0067">ATP-binding</keyword>
<name>A0A0E3SFL6_9EURY</name>
<dbReference type="PANTHER" id="PTHR43711:SF31">
    <property type="entry name" value="HISTIDINE KINASE"/>
    <property type="match status" value="1"/>
</dbReference>
<keyword evidence="7" id="KW-0547">Nucleotide-binding</keyword>
<dbReference type="FunFam" id="1.10.287.130:FF:000038">
    <property type="entry name" value="Sensory transduction histidine kinase"/>
    <property type="match status" value="1"/>
</dbReference>
<dbReference type="STRING" id="1434110.MSHOH_2549"/>
<reference evidence="15 16" key="1">
    <citation type="submission" date="2014-07" db="EMBL/GenBank/DDBJ databases">
        <title>Methanogenic archaea and the global carbon cycle.</title>
        <authorList>
            <person name="Henriksen J.R."/>
            <person name="Luke J."/>
            <person name="Reinhart S."/>
            <person name="Benedict M.N."/>
            <person name="Youngblut N.D."/>
            <person name="Metcalf M.E."/>
            <person name="Whitaker R.J."/>
            <person name="Metcalf W.W."/>
        </authorList>
    </citation>
    <scope>NUCLEOTIDE SEQUENCE [LARGE SCALE GENOMIC DNA]</scope>
    <source>
        <strain evidence="15 16">HB-1</strain>
    </source>
</reference>
<evidence type="ECO:0000256" key="10">
    <source>
        <dbReference type="ARBA" id="ARBA00023012"/>
    </source>
</evidence>
<feature type="domain" description="PAS" evidence="13">
    <location>
        <begin position="633"/>
        <end position="671"/>
    </location>
</feature>
<dbReference type="PROSITE" id="PS50109">
    <property type="entry name" value="HIS_KIN"/>
    <property type="match status" value="1"/>
</dbReference>
<dbReference type="CDD" id="cd00130">
    <property type="entry name" value="PAS"/>
    <property type="match status" value="2"/>
</dbReference>
<dbReference type="InterPro" id="IPR029016">
    <property type="entry name" value="GAF-like_dom_sf"/>
</dbReference>
<dbReference type="NCBIfam" id="TIGR00229">
    <property type="entry name" value="sensory_box"/>
    <property type="match status" value="3"/>
</dbReference>
<dbReference type="InterPro" id="IPR000700">
    <property type="entry name" value="PAS-assoc_C"/>
</dbReference>
<dbReference type="InterPro" id="IPR005467">
    <property type="entry name" value="His_kinase_dom"/>
</dbReference>
<dbReference type="Pfam" id="PF00989">
    <property type="entry name" value="PAS"/>
    <property type="match status" value="1"/>
</dbReference>
<dbReference type="KEGG" id="mhor:MSHOH_2549"/>
<dbReference type="InterPro" id="IPR036097">
    <property type="entry name" value="HisK_dim/P_sf"/>
</dbReference>
<sequence>MMNSRDETSTNELPENGENEFDYNERLHELQLINEILIEIYRVEDPDKLCKLAGEAVHKLNKDCYVIVAFYDSSINSIRVRAAIGFENFAEKVVGMPGRDLANVTFMPEYLELNSQLLTSGKLENFKDGLYILLAKKIPQELCKKIEINLNIDSIQVIGFSHENNIFGSISILVPKDKKVNNVFSIETIASHVSEKIHNIRTEKALIEAENRFELLFQQAPLSYHSLDEKGYFIDVNNTWLETLGYSWKEVIGKCFEDFLTPRYAEKFKAHLEKFKLQGEVQGVEYEAVRKDGKVINIVLDGRIAYDENGSFKQTHCVFKDITAQKEAERKALENEKLLRSMMDAITESVILMKPDRAVAYINETAAKRLNITQDEFIGKKLDTITPEDILDQRIKMFNIVLTEEKSVKFEDVRNGIHFLHHIYPVYNSSSQFSHFAVFSMDISEYRKAEKKLKWELAVNRELAELADALLDPNNSIETIAGIVLSASLRLTDSEHGYVSSIDPETGDNICYSLTRMMKTCNTHEKDKKVTFSKDTKGLYPKLLGYALNTKRGFYTNSPKTHPASGGVPEGHIPLENFLSVPAIVGNELVGQVSLANSKKVYSDSEFEAIRRVAALYALAIQQKQDSMDIQYRDVLLKSTFESTADGIFVTDTNHKIRFSNSKLAKMLGMSDILDNTETCWKLIGLILDQVKDPEEHLSEMQSLCRSSKTDISDVYFRDGRVFERYSAPLVNNGILKGRVWSMRDVTEKAEAEKALVSAKINAEEANRTKSEFLSTVSHELRTPLNSVIGYSDILIDQMFGPLNEKQLKYLKNISLSGNHLLNLINDILDISRIESGDVSLTFENVSIAEVFEDVKNLALPFTTSKNISMEFTAEPADLNIYIDKVKFKQILHNLVNNALKFTPENGHIEVEAKKLENVIEVSVRDNGIGIPEDKQQIIFEPFKQVDSTLSRKYCGTGLGLTIVKRLVEMQGGEIKVKSKLTKGSTFTILWPDKGGIN</sequence>
<keyword evidence="5" id="KW-0597">Phosphoprotein</keyword>
<dbReference type="Proteomes" id="UP000033101">
    <property type="component" value="Chromosome"/>
</dbReference>
<dbReference type="PATRIC" id="fig|1434110.4.peg.3280"/>
<dbReference type="GO" id="GO:0005524">
    <property type="term" value="F:ATP binding"/>
    <property type="evidence" value="ECO:0007669"/>
    <property type="project" value="UniProtKB-KW"/>
</dbReference>
<dbReference type="HOGENOM" id="CLU_300093_0_0_2"/>
<dbReference type="InterPro" id="IPR003661">
    <property type="entry name" value="HisK_dim/P_dom"/>
</dbReference>
<keyword evidence="16" id="KW-1185">Reference proteome</keyword>
<evidence type="ECO:0000256" key="3">
    <source>
        <dbReference type="ARBA" id="ARBA00012438"/>
    </source>
</evidence>
<dbReference type="PRINTS" id="PR00344">
    <property type="entry name" value="BCTRLSENSOR"/>
</dbReference>
<feature type="domain" description="Histidine kinase" evidence="12">
    <location>
        <begin position="776"/>
        <end position="995"/>
    </location>
</feature>
<dbReference type="InterPro" id="IPR013767">
    <property type="entry name" value="PAS_fold"/>
</dbReference>
<dbReference type="PANTHER" id="PTHR43711">
    <property type="entry name" value="TWO-COMPONENT HISTIDINE KINASE"/>
    <property type="match status" value="1"/>
</dbReference>
<dbReference type="CDD" id="cd00082">
    <property type="entry name" value="HisKA"/>
    <property type="match status" value="1"/>
</dbReference>
<protein>
    <recommendedName>
        <fullName evidence="3">histidine kinase</fullName>
        <ecNumber evidence="3">2.7.13.3</ecNumber>
    </recommendedName>
</protein>
<dbReference type="GO" id="GO:0000155">
    <property type="term" value="F:phosphorelay sensor kinase activity"/>
    <property type="evidence" value="ECO:0007669"/>
    <property type="project" value="InterPro"/>
</dbReference>
<feature type="domain" description="PAS" evidence="13">
    <location>
        <begin position="335"/>
        <end position="389"/>
    </location>
</feature>
<dbReference type="PROSITE" id="PS50112">
    <property type="entry name" value="PAS"/>
    <property type="match status" value="3"/>
</dbReference>
<dbReference type="InterPro" id="IPR050736">
    <property type="entry name" value="Sensor_HK_Regulatory"/>
</dbReference>
<gene>
    <name evidence="15" type="ORF">MSHOH_2549</name>
</gene>
<dbReference type="Pfam" id="PF02518">
    <property type="entry name" value="HATPase_c"/>
    <property type="match status" value="1"/>
</dbReference>
<dbReference type="EC" id="2.7.13.3" evidence="3"/>
<keyword evidence="4" id="KW-1003">Cell membrane</keyword>
<keyword evidence="6" id="KW-0808">Transferase</keyword>
<comment type="catalytic activity">
    <reaction evidence="1">
        <text>ATP + protein L-histidine = ADP + protein N-phospho-L-histidine.</text>
        <dbReference type="EC" id="2.7.13.3"/>
    </reaction>
</comment>
<evidence type="ECO:0000256" key="5">
    <source>
        <dbReference type="ARBA" id="ARBA00022553"/>
    </source>
</evidence>
<dbReference type="InterPro" id="IPR004358">
    <property type="entry name" value="Sig_transdc_His_kin-like_C"/>
</dbReference>
<feature type="domain" description="PAS" evidence="13">
    <location>
        <begin position="209"/>
        <end position="279"/>
    </location>
</feature>
<dbReference type="FunFam" id="3.30.565.10:FF:000023">
    <property type="entry name" value="PAS domain-containing sensor histidine kinase"/>
    <property type="match status" value="1"/>
</dbReference>
<dbReference type="SMART" id="SM00387">
    <property type="entry name" value="HATPase_c"/>
    <property type="match status" value="1"/>
</dbReference>
<evidence type="ECO:0000259" key="13">
    <source>
        <dbReference type="PROSITE" id="PS50112"/>
    </source>
</evidence>
<dbReference type="EMBL" id="CP009516">
    <property type="protein sequence ID" value="AKB79032.1"/>
    <property type="molecule type" value="Genomic_DNA"/>
</dbReference>
<dbReference type="Pfam" id="PF13185">
    <property type="entry name" value="GAF_2"/>
    <property type="match status" value="1"/>
</dbReference>
<proteinExistence type="predicted"/>
<organism evidence="15 16">
    <name type="scientific">Methanosarcina horonobensis HB-1 = JCM 15518</name>
    <dbReference type="NCBI Taxonomy" id="1434110"/>
    <lineage>
        <taxon>Archaea</taxon>
        <taxon>Methanobacteriati</taxon>
        <taxon>Methanobacteriota</taxon>
        <taxon>Stenosarchaea group</taxon>
        <taxon>Methanomicrobia</taxon>
        <taxon>Methanosarcinales</taxon>
        <taxon>Methanosarcinaceae</taxon>
        <taxon>Methanosarcina</taxon>
    </lineage>
</organism>
<evidence type="ECO:0000256" key="8">
    <source>
        <dbReference type="ARBA" id="ARBA00022777"/>
    </source>
</evidence>
<evidence type="ECO:0000256" key="4">
    <source>
        <dbReference type="ARBA" id="ARBA00022475"/>
    </source>
</evidence>
<keyword evidence="10" id="KW-0902">Two-component regulatory system</keyword>
<evidence type="ECO:0000256" key="11">
    <source>
        <dbReference type="ARBA" id="ARBA00023136"/>
    </source>
</evidence>
<dbReference type="GO" id="GO:0005886">
    <property type="term" value="C:plasma membrane"/>
    <property type="evidence" value="ECO:0007669"/>
    <property type="project" value="UniProtKB-SubCell"/>
</dbReference>
<comment type="subcellular location">
    <subcellularLocation>
        <location evidence="2">Cell membrane</location>
    </subcellularLocation>
</comment>
<dbReference type="SUPFAM" id="SSF47384">
    <property type="entry name" value="Homodimeric domain of signal transducing histidine kinase"/>
    <property type="match status" value="1"/>
</dbReference>
<dbReference type="GO" id="GO:0006355">
    <property type="term" value="P:regulation of DNA-templated transcription"/>
    <property type="evidence" value="ECO:0007669"/>
    <property type="project" value="InterPro"/>
</dbReference>
<dbReference type="SUPFAM" id="SSF55781">
    <property type="entry name" value="GAF domain-like"/>
    <property type="match status" value="1"/>
</dbReference>
<evidence type="ECO:0000256" key="2">
    <source>
        <dbReference type="ARBA" id="ARBA00004236"/>
    </source>
</evidence>
<dbReference type="Gene3D" id="3.30.565.10">
    <property type="entry name" value="Histidine kinase-like ATPase, C-terminal domain"/>
    <property type="match status" value="1"/>
</dbReference>
<evidence type="ECO:0000256" key="6">
    <source>
        <dbReference type="ARBA" id="ARBA00022679"/>
    </source>
</evidence>
<evidence type="ECO:0000259" key="14">
    <source>
        <dbReference type="PROSITE" id="PS50113"/>
    </source>
</evidence>
<evidence type="ECO:0000256" key="1">
    <source>
        <dbReference type="ARBA" id="ARBA00000085"/>
    </source>
</evidence>
<evidence type="ECO:0000313" key="16">
    <source>
        <dbReference type="Proteomes" id="UP000033101"/>
    </source>
</evidence>
<dbReference type="InterPro" id="IPR003018">
    <property type="entry name" value="GAF"/>
</dbReference>
<dbReference type="SUPFAM" id="SSF55785">
    <property type="entry name" value="PYP-like sensor domain (PAS domain)"/>
    <property type="match status" value="3"/>
</dbReference>
<dbReference type="InterPro" id="IPR003594">
    <property type="entry name" value="HATPase_dom"/>
</dbReference>
<dbReference type="Pfam" id="PF13426">
    <property type="entry name" value="PAS_9"/>
    <property type="match status" value="2"/>
</dbReference>
<dbReference type="SMART" id="SM00091">
    <property type="entry name" value="PAS"/>
    <property type="match status" value="3"/>
</dbReference>
<keyword evidence="11" id="KW-0472">Membrane</keyword>
<dbReference type="Gene3D" id="3.30.450.20">
    <property type="entry name" value="PAS domain"/>
    <property type="match status" value="3"/>
</dbReference>
<dbReference type="Gene3D" id="3.30.450.40">
    <property type="match status" value="1"/>
</dbReference>
<dbReference type="PROSITE" id="PS50113">
    <property type="entry name" value="PAC"/>
    <property type="match status" value="2"/>
</dbReference>
<dbReference type="SUPFAM" id="SSF55874">
    <property type="entry name" value="ATPase domain of HSP90 chaperone/DNA topoisomerase II/histidine kinase"/>
    <property type="match status" value="1"/>
</dbReference>
<dbReference type="InterPro" id="IPR035965">
    <property type="entry name" value="PAS-like_dom_sf"/>
</dbReference>
<evidence type="ECO:0000259" key="12">
    <source>
        <dbReference type="PROSITE" id="PS50109"/>
    </source>
</evidence>
<feature type="domain" description="PAC" evidence="14">
    <location>
        <begin position="404"/>
        <end position="455"/>
    </location>
</feature>
<accession>A0A0E3SFL6</accession>
<evidence type="ECO:0000256" key="7">
    <source>
        <dbReference type="ARBA" id="ARBA00022741"/>
    </source>
</evidence>
<dbReference type="InterPro" id="IPR000014">
    <property type="entry name" value="PAS"/>
</dbReference>
<dbReference type="SMART" id="SM00388">
    <property type="entry name" value="HisKA"/>
    <property type="match status" value="1"/>
</dbReference>
<dbReference type="Pfam" id="PF00512">
    <property type="entry name" value="HisKA"/>
    <property type="match status" value="1"/>
</dbReference>
<dbReference type="Gene3D" id="1.10.287.130">
    <property type="match status" value="1"/>
</dbReference>